<gene>
    <name evidence="1" type="ORF">AW08_00839</name>
</gene>
<protein>
    <submittedName>
        <fullName evidence="1">Uncharacterized protein</fullName>
    </submittedName>
</protein>
<reference evidence="1" key="1">
    <citation type="submission" date="2014-02" db="EMBL/GenBank/DDBJ databases">
        <title>Expanding our view of genomic diversity in Candidatus Accumulibacter clades.</title>
        <authorList>
            <person name="Skennerton C.T."/>
            <person name="Barr J.J."/>
            <person name="Slater F.R."/>
            <person name="Bond P.L."/>
            <person name="Tyson G.W."/>
        </authorList>
    </citation>
    <scope>NUCLEOTIDE SEQUENCE [LARGE SCALE GENOMIC DNA]</scope>
</reference>
<accession>A0A011MGP4</accession>
<dbReference type="EMBL" id="JFAX01000003">
    <property type="protein sequence ID" value="EXI69013.1"/>
    <property type="molecule type" value="Genomic_DNA"/>
</dbReference>
<keyword evidence="2" id="KW-1185">Reference proteome</keyword>
<comment type="caution">
    <text evidence="1">The sequence shown here is derived from an EMBL/GenBank/DDBJ whole genome shotgun (WGS) entry which is preliminary data.</text>
</comment>
<evidence type="ECO:0000313" key="2">
    <source>
        <dbReference type="Proteomes" id="UP000020218"/>
    </source>
</evidence>
<proteinExistence type="predicted"/>
<dbReference type="Proteomes" id="UP000020218">
    <property type="component" value="Unassembled WGS sequence"/>
</dbReference>
<dbReference type="AlphaFoldDB" id="A0A011MGP4"/>
<sequence>MFACAFQLDKGQSLRALPARLYGRMQRPPAYGE</sequence>
<evidence type="ECO:0000313" key="1">
    <source>
        <dbReference type="EMBL" id="EXI69013.1"/>
    </source>
</evidence>
<name>A0A011MGP4_9PROT</name>
<organism evidence="1 2">
    <name type="scientific">Candidatus Accumulibacter adjunctus</name>
    <dbReference type="NCBI Taxonomy" id="1454001"/>
    <lineage>
        <taxon>Bacteria</taxon>
        <taxon>Pseudomonadati</taxon>
        <taxon>Pseudomonadota</taxon>
        <taxon>Betaproteobacteria</taxon>
        <taxon>Candidatus Accumulibacter</taxon>
    </lineage>
</organism>